<feature type="region of interest" description="Disordered" evidence="1">
    <location>
        <begin position="136"/>
        <end position="196"/>
    </location>
</feature>
<feature type="compositionally biased region" description="Basic and acidic residues" evidence="1">
    <location>
        <begin position="425"/>
        <end position="435"/>
    </location>
</feature>
<evidence type="ECO:0000313" key="2">
    <source>
        <dbReference type="EMBL" id="GEU73969.1"/>
    </source>
</evidence>
<reference evidence="2" key="1">
    <citation type="journal article" date="2019" name="Sci. Rep.">
        <title>Draft genome of Tanacetum cinerariifolium, the natural source of mosquito coil.</title>
        <authorList>
            <person name="Yamashiro T."/>
            <person name="Shiraishi A."/>
            <person name="Satake H."/>
            <person name="Nakayama K."/>
        </authorList>
    </citation>
    <scope>NUCLEOTIDE SEQUENCE</scope>
</reference>
<feature type="compositionally biased region" description="Acidic residues" evidence="1">
    <location>
        <begin position="165"/>
        <end position="175"/>
    </location>
</feature>
<accession>A0A6L2MKQ3</accession>
<feature type="compositionally biased region" description="Low complexity" evidence="1">
    <location>
        <begin position="406"/>
        <end position="417"/>
    </location>
</feature>
<dbReference type="EMBL" id="BKCJ010006792">
    <property type="protein sequence ID" value="GEU73969.1"/>
    <property type="molecule type" value="Genomic_DNA"/>
</dbReference>
<proteinExistence type="predicted"/>
<comment type="caution">
    <text evidence="2">The sequence shown here is derived from an EMBL/GenBank/DDBJ whole genome shotgun (WGS) entry which is preliminary data.</text>
</comment>
<feature type="region of interest" description="Disordered" evidence="1">
    <location>
        <begin position="458"/>
        <end position="480"/>
    </location>
</feature>
<gene>
    <name evidence="2" type="ORF">Tci_045947</name>
</gene>
<evidence type="ECO:0000256" key="1">
    <source>
        <dbReference type="SAM" id="MobiDB-lite"/>
    </source>
</evidence>
<name>A0A6L2MKQ3_TANCI</name>
<dbReference type="AlphaFoldDB" id="A0A6L2MKQ3"/>
<organism evidence="2">
    <name type="scientific">Tanacetum cinerariifolium</name>
    <name type="common">Dalmatian daisy</name>
    <name type="synonym">Chrysanthemum cinerariifolium</name>
    <dbReference type="NCBI Taxonomy" id="118510"/>
    <lineage>
        <taxon>Eukaryota</taxon>
        <taxon>Viridiplantae</taxon>
        <taxon>Streptophyta</taxon>
        <taxon>Embryophyta</taxon>
        <taxon>Tracheophyta</taxon>
        <taxon>Spermatophyta</taxon>
        <taxon>Magnoliopsida</taxon>
        <taxon>eudicotyledons</taxon>
        <taxon>Gunneridae</taxon>
        <taxon>Pentapetalae</taxon>
        <taxon>asterids</taxon>
        <taxon>campanulids</taxon>
        <taxon>Asterales</taxon>
        <taxon>Asteraceae</taxon>
        <taxon>Asteroideae</taxon>
        <taxon>Anthemideae</taxon>
        <taxon>Anthemidinae</taxon>
        <taxon>Tanacetum</taxon>
    </lineage>
</organism>
<feature type="region of interest" description="Disordered" evidence="1">
    <location>
        <begin position="400"/>
        <end position="440"/>
    </location>
</feature>
<sequence length="524" mass="59783">MFWQTTRDATMYTSIQCISRHEKTQVYGTILLKELTNQAMSKSITYKTYYTFASGEKNPKPKIKTKAKVTKSNKNKQTTKKPIAKGLDVFFEVALTEAEQLKLDTKRSKKDFHISHASGSGDGVDTQLKVHNEQQQKTFGTDKGTGIIPGVPDVLIYDSKSGSEDHDDDSDDEKTESDRDEILDPNLTNVDQTEHEEENIDEIIHTSLDYELTNDEKIHDEENIDEEEEDEVTKELYDNSGFEQEEEDAHVTLTPVLDIQKTGGLTQSSSVSSDFTRKLLNLDNPSPTNNEITSLMNTIAYHATEIPKITSSFTTPTLPPLPFFNPILEEAQDEKREYIELVDSMSSYEAATTLFEFELTRILIDKIEKNKSFDVADYKREIYDALVKSYNTDKDIFESYGEENKSSSTSKDASQSQHKSSRKSAHVEEPSHNVKDLGMQQDQEFITGDNDEQLADKEVTKPDWFKKPKRPPTLNPDSSKRQYVDFRLPQTWISQITHAEEPPTSFDELNDTSFDFSVFVMNRL</sequence>
<protein>
    <submittedName>
        <fullName evidence="2">Uncharacterized protein</fullName>
    </submittedName>
</protein>